<name>A0AAV5SJ16_9BILA</name>
<comment type="caution">
    <text evidence="1">The sequence shown here is derived from an EMBL/GenBank/DDBJ whole genome shotgun (WGS) entry which is preliminary data.</text>
</comment>
<proteinExistence type="predicted"/>
<dbReference type="AlphaFoldDB" id="A0AAV5SJ16"/>
<evidence type="ECO:0000313" key="2">
    <source>
        <dbReference type="Proteomes" id="UP001432027"/>
    </source>
</evidence>
<feature type="non-terminal residue" evidence="1">
    <location>
        <position position="103"/>
    </location>
</feature>
<feature type="non-terminal residue" evidence="1">
    <location>
        <position position="1"/>
    </location>
</feature>
<evidence type="ECO:0000313" key="1">
    <source>
        <dbReference type="EMBL" id="GMS82672.1"/>
    </source>
</evidence>
<protein>
    <submittedName>
        <fullName evidence="1">Uncharacterized protein</fullName>
    </submittedName>
</protein>
<organism evidence="1 2">
    <name type="scientific">Pristionchus entomophagus</name>
    <dbReference type="NCBI Taxonomy" id="358040"/>
    <lineage>
        <taxon>Eukaryota</taxon>
        <taxon>Metazoa</taxon>
        <taxon>Ecdysozoa</taxon>
        <taxon>Nematoda</taxon>
        <taxon>Chromadorea</taxon>
        <taxon>Rhabditida</taxon>
        <taxon>Rhabditina</taxon>
        <taxon>Diplogasteromorpha</taxon>
        <taxon>Diplogasteroidea</taxon>
        <taxon>Neodiplogasteridae</taxon>
        <taxon>Pristionchus</taxon>
    </lineage>
</organism>
<gene>
    <name evidence="1" type="ORF">PENTCL1PPCAC_4847</name>
</gene>
<reference evidence="1" key="1">
    <citation type="submission" date="2023-10" db="EMBL/GenBank/DDBJ databases">
        <title>Genome assembly of Pristionchus species.</title>
        <authorList>
            <person name="Yoshida K."/>
            <person name="Sommer R.J."/>
        </authorList>
    </citation>
    <scope>NUCLEOTIDE SEQUENCE</scope>
    <source>
        <strain evidence="1">RS0144</strain>
    </source>
</reference>
<keyword evidence="2" id="KW-1185">Reference proteome</keyword>
<accession>A0AAV5SJ16</accession>
<sequence>RRNWSGAMVLLPDSRYLLGDLYIPIENIVGLRTSRSEKQGLTVDGSSIGGISFFRQTLAFGSPTRELTENPTEDGNGIGVWIECESLGDIEKTFSPEVIWIQG</sequence>
<dbReference type="Proteomes" id="UP001432027">
    <property type="component" value="Unassembled WGS sequence"/>
</dbReference>
<dbReference type="EMBL" id="BTSX01000002">
    <property type="protein sequence ID" value="GMS82672.1"/>
    <property type="molecule type" value="Genomic_DNA"/>
</dbReference>